<dbReference type="AlphaFoldDB" id="A0A6N4Q5V6"/>
<gene>
    <name evidence="1" type="ORF">EHQ18_18310</name>
</gene>
<proteinExistence type="predicted"/>
<accession>A0A6N4Q5V6</accession>
<protein>
    <submittedName>
        <fullName evidence="1">Uncharacterized protein</fullName>
    </submittedName>
</protein>
<dbReference type="Proteomes" id="UP000297239">
    <property type="component" value="Unassembled WGS sequence"/>
</dbReference>
<keyword evidence="2" id="KW-1185">Reference proteome</keyword>
<dbReference type="RefSeq" id="WP_135636453.1">
    <property type="nucleotide sequence ID" value="NZ_RQFE01000031.1"/>
</dbReference>
<sequence length="84" mass="10007">MDGLEKQSVICCPNCKNSFSDQSLPYELQLTIAEDLWMNHCEEMFRKGGRPRKLENLPSYIHTPRIKAYYEKLEKRIEARKERT</sequence>
<organism evidence="1 2">
    <name type="scientific">Leptospira kanakyensis</name>
    <dbReference type="NCBI Taxonomy" id="2484968"/>
    <lineage>
        <taxon>Bacteria</taxon>
        <taxon>Pseudomonadati</taxon>
        <taxon>Spirochaetota</taxon>
        <taxon>Spirochaetia</taxon>
        <taxon>Leptospirales</taxon>
        <taxon>Leptospiraceae</taxon>
        <taxon>Leptospira</taxon>
    </lineage>
</organism>
<evidence type="ECO:0000313" key="1">
    <source>
        <dbReference type="EMBL" id="TGK67053.1"/>
    </source>
</evidence>
<dbReference type="OrthoDB" id="334933at2"/>
<comment type="caution">
    <text evidence="1">The sequence shown here is derived from an EMBL/GenBank/DDBJ whole genome shotgun (WGS) entry which is preliminary data.</text>
</comment>
<reference evidence="1" key="1">
    <citation type="journal article" date="2019" name="PLoS Negl. Trop. Dis.">
        <title>Revisiting the worldwide diversity of Leptospira species in the environment.</title>
        <authorList>
            <person name="Vincent A.T."/>
            <person name="Schiettekatte O."/>
            <person name="Bourhy P."/>
            <person name="Veyrier F.J."/>
            <person name="Picardeau M."/>
        </authorList>
    </citation>
    <scope>NUCLEOTIDE SEQUENCE [LARGE SCALE GENOMIC DNA]</scope>
    <source>
        <strain evidence="1">201800293</strain>
    </source>
</reference>
<dbReference type="EMBL" id="RQFF01000037">
    <property type="protein sequence ID" value="TGK67053.1"/>
    <property type="molecule type" value="Genomic_DNA"/>
</dbReference>
<evidence type="ECO:0000313" key="2">
    <source>
        <dbReference type="Proteomes" id="UP000297239"/>
    </source>
</evidence>
<name>A0A6N4Q5V6_9LEPT</name>